<sequence>MPKGNLGALAYGRMFSFLLVGLLNMRGTFLTIFSELDDALEKKTGSTTIFFRCPFLWPFPQASS</sequence>
<name>A0A5K7YUD3_9BACT</name>
<dbReference type="EMBL" id="AP021874">
    <property type="protein sequence ID" value="BBO71629.1"/>
    <property type="molecule type" value="Genomic_DNA"/>
</dbReference>
<protein>
    <submittedName>
        <fullName evidence="1">Uncharacterized protein</fullName>
    </submittedName>
</protein>
<evidence type="ECO:0000313" key="2">
    <source>
        <dbReference type="Proteomes" id="UP000427906"/>
    </source>
</evidence>
<keyword evidence="2" id="KW-1185">Reference proteome</keyword>
<dbReference type="KEGG" id="dalk:DSCA_55590"/>
<reference evidence="1 2" key="1">
    <citation type="submission" date="2019-11" db="EMBL/GenBank/DDBJ databases">
        <title>Comparative genomics of hydrocarbon-degrading Desulfosarcina strains.</title>
        <authorList>
            <person name="Watanabe M."/>
            <person name="Kojima H."/>
            <person name="Fukui M."/>
        </authorList>
    </citation>
    <scope>NUCLEOTIDE SEQUENCE [LARGE SCALE GENOMIC DNA]</scope>
    <source>
        <strain evidence="1 2">PL12</strain>
    </source>
</reference>
<evidence type="ECO:0000313" key="1">
    <source>
        <dbReference type="EMBL" id="BBO71629.1"/>
    </source>
</evidence>
<accession>A0A5K7YUD3</accession>
<dbReference type="Proteomes" id="UP000427906">
    <property type="component" value="Chromosome"/>
</dbReference>
<dbReference type="AlphaFoldDB" id="A0A5K7YUD3"/>
<proteinExistence type="predicted"/>
<gene>
    <name evidence="1" type="ORF">DSCA_55590</name>
</gene>
<organism evidence="1 2">
    <name type="scientific">Desulfosarcina alkanivorans</name>
    <dbReference type="NCBI Taxonomy" id="571177"/>
    <lineage>
        <taxon>Bacteria</taxon>
        <taxon>Pseudomonadati</taxon>
        <taxon>Thermodesulfobacteriota</taxon>
        <taxon>Desulfobacteria</taxon>
        <taxon>Desulfobacterales</taxon>
        <taxon>Desulfosarcinaceae</taxon>
        <taxon>Desulfosarcina</taxon>
    </lineage>
</organism>